<dbReference type="Pfam" id="PF10672">
    <property type="entry name" value="Methyltrans_SAM"/>
    <property type="match status" value="1"/>
</dbReference>
<feature type="domain" description="RlmI-like PUA" evidence="8">
    <location>
        <begin position="9"/>
        <end position="70"/>
    </location>
</feature>
<dbReference type="GO" id="GO:0032259">
    <property type="term" value="P:methylation"/>
    <property type="evidence" value="ECO:0007669"/>
    <property type="project" value="UniProtKB-KW"/>
</dbReference>
<evidence type="ECO:0000313" key="12">
    <source>
        <dbReference type="Proteomes" id="UP000182045"/>
    </source>
</evidence>
<dbReference type="InterPro" id="IPR015947">
    <property type="entry name" value="PUA-like_sf"/>
</dbReference>
<evidence type="ECO:0000313" key="10">
    <source>
        <dbReference type="EMBL" id="KPP95817.1"/>
    </source>
</evidence>
<dbReference type="InterPro" id="IPR041532">
    <property type="entry name" value="RlmI-like_PUA"/>
</dbReference>
<comment type="similarity">
    <text evidence="6">Belongs to the methyltransferase superfamily. RlmI family.</text>
</comment>
<dbReference type="GO" id="GO:0005737">
    <property type="term" value="C:cytoplasm"/>
    <property type="evidence" value="ECO:0007669"/>
    <property type="project" value="UniProtKB-SubCell"/>
</dbReference>
<evidence type="ECO:0000256" key="6">
    <source>
        <dbReference type="ARBA" id="ARBA00038091"/>
    </source>
</evidence>
<dbReference type="AlphaFoldDB" id="A0A0N8K8Y3"/>
<dbReference type="SUPFAM" id="SSF88697">
    <property type="entry name" value="PUA domain-like"/>
    <property type="match status" value="1"/>
</dbReference>
<evidence type="ECO:0000256" key="5">
    <source>
        <dbReference type="ARBA" id="ARBA00022691"/>
    </source>
</evidence>
<dbReference type="Gene3D" id="3.40.50.150">
    <property type="entry name" value="Vaccinia Virus protein VP39"/>
    <property type="match status" value="1"/>
</dbReference>
<accession>A0A0N8K8Y3</accession>
<gene>
    <name evidence="10" type="primary">rlmI</name>
    <name evidence="9" type="ORF">Ga0058931_1899</name>
    <name evidence="10" type="ORF">HLUCCA05_03880</name>
</gene>
<evidence type="ECO:0000256" key="4">
    <source>
        <dbReference type="ARBA" id="ARBA00022679"/>
    </source>
</evidence>
<dbReference type="PATRIC" id="fig|1666912.4.peg.1929"/>
<dbReference type="CDD" id="cd11572">
    <property type="entry name" value="RlmI_M_like"/>
    <property type="match status" value="1"/>
</dbReference>
<dbReference type="Pfam" id="PF17785">
    <property type="entry name" value="PUA_3"/>
    <property type="match status" value="1"/>
</dbReference>
<dbReference type="Gene3D" id="3.30.750.80">
    <property type="entry name" value="RNA methyltransferase domain (HRMD) like"/>
    <property type="match status" value="1"/>
</dbReference>
<evidence type="ECO:0000259" key="7">
    <source>
        <dbReference type="Pfam" id="PF10672"/>
    </source>
</evidence>
<dbReference type="Proteomes" id="UP000050413">
    <property type="component" value="Unassembled WGS sequence"/>
</dbReference>
<keyword evidence="2" id="KW-0963">Cytoplasm</keyword>
<evidence type="ECO:0000313" key="9">
    <source>
        <dbReference type="EMBL" id="CUX81659.1"/>
    </source>
</evidence>
<reference evidence="10 11" key="1">
    <citation type="submission" date="2015-09" db="EMBL/GenBank/DDBJ databases">
        <title>Identification and resolution of microdiversity through metagenomic sequencing of parallel consortia.</title>
        <authorList>
            <person name="Nelson W.C."/>
            <person name="Romine M.F."/>
            <person name="Lindemann S.R."/>
        </authorList>
    </citation>
    <scope>NUCLEOTIDE SEQUENCE [LARGE SCALE GENOMIC DNA]</scope>
    <source>
        <strain evidence="10">HL-91</strain>
    </source>
</reference>
<dbReference type="GO" id="GO:0008168">
    <property type="term" value="F:methyltransferase activity"/>
    <property type="evidence" value="ECO:0007669"/>
    <property type="project" value="UniProtKB-KW"/>
</dbReference>
<evidence type="ECO:0000259" key="8">
    <source>
        <dbReference type="Pfam" id="PF17785"/>
    </source>
</evidence>
<dbReference type="SUPFAM" id="SSF53335">
    <property type="entry name" value="S-adenosyl-L-methionine-dependent methyltransferases"/>
    <property type="match status" value="1"/>
</dbReference>
<dbReference type="GO" id="GO:0003723">
    <property type="term" value="F:RNA binding"/>
    <property type="evidence" value="ECO:0007669"/>
    <property type="project" value="InterPro"/>
</dbReference>
<dbReference type="NCBIfam" id="NF046099">
    <property type="entry name" value="RSP_2647_MTase"/>
    <property type="match status" value="1"/>
</dbReference>
<feature type="domain" description="S-adenosylmethionine-dependent methyltransferase" evidence="7">
    <location>
        <begin position="186"/>
        <end position="344"/>
    </location>
</feature>
<dbReference type="OrthoDB" id="9805492at2"/>
<evidence type="ECO:0000256" key="2">
    <source>
        <dbReference type="ARBA" id="ARBA00022490"/>
    </source>
</evidence>
<organism evidence="10 11">
    <name type="scientific">Roseibaca calidilacus</name>
    <dbReference type="NCBI Taxonomy" id="1666912"/>
    <lineage>
        <taxon>Bacteria</taxon>
        <taxon>Pseudomonadati</taxon>
        <taxon>Pseudomonadota</taxon>
        <taxon>Alphaproteobacteria</taxon>
        <taxon>Rhodobacterales</taxon>
        <taxon>Paracoccaceae</taxon>
        <taxon>Roseinatronobacter</taxon>
    </lineage>
</organism>
<dbReference type="PANTHER" id="PTHR42873:SF1">
    <property type="entry name" value="S-ADENOSYLMETHIONINE-DEPENDENT METHYLTRANSFERASE DOMAIN-CONTAINING PROTEIN"/>
    <property type="match status" value="1"/>
</dbReference>
<keyword evidence="12" id="KW-1185">Reference proteome</keyword>
<keyword evidence="3 10" id="KW-0489">Methyltransferase</keyword>
<sequence>MPILRLLPKAEARAVRHGFPWVFANEVVLDRRTRAIAPGSFVRLEENDGRALGLVTVNPASKIIGRMMDRNPEAQIDQPWIAAKIAHALTLRAALYDTPHYRLVHAEADGLPGVVIDRFGDVAVIQPNAAWAEVQFDLIADALAEVTGVRSIIRNGSGRARALEGLPEVTEIARGAVDGPVPVPMNGATYMADVLGGQKTGLFFDQRPNHAFAATLAKGGSVLDVFAHVGGFSLAALAAGATDALAVDSSAPALALAEAGAKASGMADRFNTLQADAFDALQKLADEGRRFDAVICDPPAFAPNKPALDAGLRAYERVARGAAALVAPGGYLGLCSCSHAADLASFRNASARGIGRAGRRGVMLHTGFAGPDHPQLPQLAESGYLKAVFFRLD</sequence>
<protein>
    <submittedName>
        <fullName evidence="10">23S rRNA (Cytosine1962-C5)-methyltransferase RlmI</fullName>
    </submittedName>
    <submittedName>
        <fullName evidence="9">SAM-dependent methyltransferase</fullName>
    </submittedName>
</protein>
<dbReference type="EMBL" id="LJSG01000002">
    <property type="protein sequence ID" value="KPP95817.1"/>
    <property type="molecule type" value="Genomic_DNA"/>
</dbReference>
<name>A0A0N8K8Y3_9RHOB</name>
<dbReference type="InterPro" id="IPR029063">
    <property type="entry name" value="SAM-dependent_MTases_sf"/>
</dbReference>
<keyword evidence="5" id="KW-0949">S-adenosyl-L-methionine</keyword>
<evidence type="ECO:0000256" key="1">
    <source>
        <dbReference type="ARBA" id="ARBA00004496"/>
    </source>
</evidence>
<dbReference type="PROSITE" id="PS50890">
    <property type="entry name" value="PUA"/>
    <property type="match status" value="1"/>
</dbReference>
<reference evidence="9 12" key="2">
    <citation type="submission" date="2016-01" db="EMBL/GenBank/DDBJ databases">
        <authorList>
            <person name="Varghese N."/>
        </authorList>
    </citation>
    <scope>NUCLEOTIDE SEQUENCE [LARGE SCALE GENOMIC DNA]</scope>
    <source>
        <strain evidence="9 12">HL-91</strain>
    </source>
</reference>
<dbReference type="CDD" id="cd02440">
    <property type="entry name" value="AdoMet_MTases"/>
    <property type="match status" value="1"/>
</dbReference>
<dbReference type="CDD" id="cd21153">
    <property type="entry name" value="PUA_RlmI"/>
    <property type="match status" value="1"/>
</dbReference>
<dbReference type="EMBL" id="FBYC01000004">
    <property type="protein sequence ID" value="CUX81659.1"/>
    <property type="molecule type" value="Genomic_DNA"/>
</dbReference>
<dbReference type="PANTHER" id="PTHR42873">
    <property type="entry name" value="RIBOSOMAL RNA LARGE SUBUNIT METHYLTRANSFERASE"/>
    <property type="match status" value="1"/>
</dbReference>
<keyword evidence="4 10" id="KW-0808">Transferase</keyword>
<comment type="subcellular location">
    <subcellularLocation>
        <location evidence="1">Cytoplasm</location>
    </subcellularLocation>
</comment>
<dbReference type="Gene3D" id="2.30.130.10">
    <property type="entry name" value="PUA domain"/>
    <property type="match status" value="1"/>
</dbReference>
<dbReference type="InterPro" id="IPR036974">
    <property type="entry name" value="PUA_sf"/>
</dbReference>
<proteinExistence type="inferred from homology"/>
<evidence type="ECO:0000256" key="3">
    <source>
        <dbReference type="ARBA" id="ARBA00022603"/>
    </source>
</evidence>
<evidence type="ECO:0000313" key="11">
    <source>
        <dbReference type="Proteomes" id="UP000050413"/>
    </source>
</evidence>
<comment type="caution">
    <text evidence="10">The sequence shown here is derived from an EMBL/GenBank/DDBJ whole genome shotgun (WGS) entry which is preliminary data.</text>
</comment>
<dbReference type="STRING" id="1666912.Ga0058931_1899"/>
<dbReference type="InterPro" id="IPR019614">
    <property type="entry name" value="SAM-dep_methyl-trfase"/>
</dbReference>
<dbReference type="Proteomes" id="UP000182045">
    <property type="component" value="Unassembled WGS sequence"/>
</dbReference>